<reference evidence="1" key="2">
    <citation type="submission" date="2021-01" db="UniProtKB">
        <authorList>
            <consortium name="EnsemblPlants"/>
        </authorList>
    </citation>
    <scope>IDENTIFICATION</scope>
</reference>
<keyword evidence="2" id="KW-1185">Reference proteome</keyword>
<dbReference type="AlphaFoldDB" id="A0A7N2MNA8"/>
<sequence>MVQSSICWVSRNWLTKLHLLIDQALDKGVKVAVCSTSNEKVVCIISCVVVEDSAIGLAAAKAAGMKCIITKSGAVHLVQMLPIGIKMFAFC</sequence>
<name>A0A7N2MNA8_QUELO</name>
<dbReference type="InterPro" id="IPR044999">
    <property type="entry name" value="CbbY-like"/>
</dbReference>
<dbReference type="InterPro" id="IPR023214">
    <property type="entry name" value="HAD_sf"/>
</dbReference>
<dbReference type="PANTHER" id="PTHR42896">
    <property type="entry name" value="XYLULOSE-1,5-BISPHOSPHATE (XUBP) PHOSPHATASE"/>
    <property type="match status" value="1"/>
</dbReference>
<dbReference type="GO" id="GO:0016787">
    <property type="term" value="F:hydrolase activity"/>
    <property type="evidence" value="ECO:0007669"/>
    <property type="project" value="InterPro"/>
</dbReference>
<organism evidence="1 2">
    <name type="scientific">Quercus lobata</name>
    <name type="common">Valley oak</name>
    <dbReference type="NCBI Taxonomy" id="97700"/>
    <lineage>
        <taxon>Eukaryota</taxon>
        <taxon>Viridiplantae</taxon>
        <taxon>Streptophyta</taxon>
        <taxon>Embryophyta</taxon>
        <taxon>Tracheophyta</taxon>
        <taxon>Spermatophyta</taxon>
        <taxon>Magnoliopsida</taxon>
        <taxon>eudicotyledons</taxon>
        <taxon>Gunneridae</taxon>
        <taxon>Pentapetalae</taxon>
        <taxon>rosids</taxon>
        <taxon>fabids</taxon>
        <taxon>Fagales</taxon>
        <taxon>Fagaceae</taxon>
        <taxon>Quercus</taxon>
    </lineage>
</organism>
<evidence type="ECO:0000313" key="2">
    <source>
        <dbReference type="Proteomes" id="UP000594261"/>
    </source>
</evidence>
<evidence type="ECO:0000313" key="1">
    <source>
        <dbReference type="EnsemblPlants" id="QL10p005525:mrna"/>
    </source>
</evidence>
<dbReference type="EnsemblPlants" id="QL10p005525:mrna">
    <property type="protein sequence ID" value="QL10p005525:mrna"/>
    <property type="gene ID" value="QL10p005525"/>
</dbReference>
<dbReference type="PANTHER" id="PTHR42896:SF2">
    <property type="entry name" value="CBBY-LIKE PROTEIN"/>
    <property type="match status" value="1"/>
</dbReference>
<dbReference type="Proteomes" id="UP000594261">
    <property type="component" value="Chromosome 10"/>
</dbReference>
<dbReference type="InParanoid" id="A0A7N2MNA8"/>
<dbReference type="Gramene" id="QL10p005525:mrna">
    <property type="protein sequence ID" value="QL10p005525:mrna"/>
    <property type="gene ID" value="QL10p005525"/>
</dbReference>
<dbReference type="EMBL" id="LRBV02000010">
    <property type="status" value="NOT_ANNOTATED_CDS"/>
    <property type="molecule type" value="Genomic_DNA"/>
</dbReference>
<proteinExistence type="predicted"/>
<dbReference type="SUPFAM" id="SSF56784">
    <property type="entry name" value="HAD-like"/>
    <property type="match status" value="1"/>
</dbReference>
<reference evidence="1 2" key="1">
    <citation type="journal article" date="2016" name="G3 (Bethesda)">
        <title>First Draft Assembly and Annotation of the Genome of a California Endemic Oak Quercus lobata Nee (Fagaceae).</title>
        <authorList>
            <person name="Sork V.L."/>
            <person name="Fitz-Gibbon S.T."/>
            <person name="Puiu D."/>
            <person name="Crepeau M."/>
            <person name="Gugger P.F."/>
            <person name="Sherman R."/>
            <person name="Stevens K."/>
            <person name="Langley C.H."/>
            <person name="Pellegrini M."/>
            <person name="Salzberg S.L."/>
        </authorList>
    </citation>
    <scope>NUCLEOTIDE SEQUENCE [LARGE SCALE GENOMIC DNA]</scope>
    <source>
        <strain evidence="1 2">cv. SW786</strain>
    </source>
</reference>
<dbReference type="Gene3D" id="3.40.50.1000">
    <property type="entry name" value="HAD superfamily/HAD-like"/>
    <property type="match status" value="1"/>
</dbReference>
<accession>A0A7N2MNA8</accession>
<dbReference type="InterPro" id="IPR036412">
    <property type="entry name" value="HAD-like_sf"/>
</dbReference>
<protein>
    <submittedName>
        <fullName evidence="1">Uncharacterized protein</fullName>
    </submittedName>
</protein>